<dbReference type="SMART" id="SM00847">
    <property type="entry name" value="HA2"/>
    <property type="match status" value="1"/>
</dbReference>
<dbReference type="CDD" id="cd18791">
    <property type="entry name" value="SF2_C_RHA"/>
    <property type="match status" value="1"/>
</dbReference>
<dbReference type="Pfam" id="PF00270">
    <property type="entry name" value="DEAD"/>
    <property type="match status" value="1"/>
</dbReference>
<dbReference type="AlphaFoldDB" id="A0A9W4XKH4"/>
<evidence type="ECO:0000313" key="13">
    <source>
        <dbReference type="Proteomes" id="UP001152607"/>
    </source>
</evidence>
<dbReference type="Pfam" id="PF21010">
    <property type="entry name" value="HA2_C"/>
    <property type="match status" value="1"/>
</dbReference>
<evidence type="ECO:0000259" key="10">
    <source>
        <dbReference type="PROSITE" id="PS51192"/>
    </source>
</evidence>
<evidence type="ECO:0000256" key="7">
    <source>
        <dbReference type="ARBA" id="ARBA00023187"/>
    </source>
</evidence>
<comment type="subcellular location">
    <subcellularLocation>
        <location evidence="1">Nucleus</location>
    </subcellularLocation>
</comment>
<dbReference type="Gene3D" id="1.20.120.1080">
    <property type="match status" value="1"/>
</dbReference>
<dbReference type="Gene3D" id="3.40.50.300">
    <property type="entry name" value="P-loop containing nucleotide triphosphate hydrolases"/>
    <property type="match status" value="2"/>
</dbReference>
<keyword evidence="3" id="KW-0507">mRNA processing</keyword>
<evidence type="ECO:0000313" key="12">
    <source>
        <dbReference type="EMBL" id="CAI6334953.1"/>
    </source>
</evidence>
<keyword evidence="4" id="KW-0547">Nucleotide-binding</keyword>
<dbReference type="Pfam" id="PF04408">
    <property type="entry name" value="WHD_HA2"/>
    <property type="match status" value="1"/>
</dbReference>
<evidence type="ECO:0000256" key="9">
    <source>
        <dbReference type="ARBA" id="ARBA00047984"/>
    </source>
</evidence>
<dbReference type="InterPro" id="IPR048333">
    <property type="entry name" value="HA2_WH"/>
</dbReference>
<keyword evidence="8" id="KW-0539">Nucleus</keyword>
<feature type="domain" description="Helicase ATP-binding" evidence="10">
    <location>
        <begin position="193"/>
        <end position="359"/>
    </location>
</feature>
<protein>
    <recommendedName>
        <fullName evidence="2">RNA helicase</fullName>
        <ecNumber evidence="2">3.6.4.13</ecNumber>
    </recommendedName>
</protein>
<dbReference type="EMBL" id="CAOQHR010000005">
    <property type="protein sequence ID" value="CAI6334953.1"/>
    <property type="molecule type" value="Genomic_DNA"/>
</dbReference>
<dbReference type="GO" id="GO:0071006">
    <property type="term" value="C:U2-type catalytic step 1 spliceosome"/>
    <property type="evidence" value="ECO:0007669"/>
    <property type="project" value="UniProtKB-ARBA"/>
</dbReference>
<comment type="caution">
    <text evidence="12">The sequence shown here is derived from an EMBL/GenBank/DDBJ whole genome shotgun (WGS) entry which is preliminary data.</text>
</comment>
<accession>A0A9W4XKH4</accession>
<dbReference type="SMART" id="SM00487">
    <property type="entry name" value="DEXDc"/>
    <property type="match status" value="1"/>
</dbReference>
<evidence type="ECO:0000256" key="5">
    <source>
        <dbReference type="ARBA" id="ARBA00022801"/>
    </source>
</evidence>
<dbReference type="Pfam" id="PF00271">
    <property type="entry name" value="Helicase_C"/>
    <property type="match status" value="1"/>
</dbReference>
<name>A0A9W4XKH4_9PLEO</name>
<sequence length="832" mass="93620">MSKRPGPEDIDSIRLRSREEYLEKRSELKLAELRRQVQEEQEEERSNPHLSQRELREFARNRETLRLAESRLAIDDGLDGYVLPDADGSKLETLNKRKKKDVSTYKSEVQLWEDEVTARAKVAQIHRPDRLQQDDYEFVFDPTQALNFVSAGEWVDPDKQRLQEQLDAAEKKAKSIQEVRTSLPIYQYKEQFLDALADHQVLIVCAETGSGKTTQLPQYLLDYFNKEGGTSLRIACTQPRRVAAMSVAQRVSEEMGCRLGQEVGYSIRFEDKTSPNTKIQFLTDGLLLRQFLNDPTLSGYNAIIIDEAHERTLATDILMGMIKDVGKYRTDLKIIISSATLDAQKFSQFYNDSPILMIPGRSYPITIYYSQNPEASYLSAAITTVLQIHCSMKDPGDILVFLTGQDEIEAGKQSIEETVRKLGSKIPELVVCPIYSALPQEEQGKIFLPAPPGGRKVILATNIAETSLTVDGVRFVIDSGYSKENVYNPSTGLEQLVVTPISRASSSQRAGRAGRTGPGSCFRLWTRWSHFNELEESTTPEIQRANLSSTLLLLKSIGINDLLNFDFMDPPSATAIAKALEELYSLGALDSTGSLTRVGRQMSELPIDPKLSKTIILADTHQCLEEILTIVAMLGESSALFFAPKDKRLHAEAAKRRFYTRGGGDHVAYLKIFNSWSEAEYDPLWAKENYLQQKALTRARDVREQLQKLCERIGITPSSCGDSNYIPIVKALVAGYFSNAARLNRDGKSHTVLRNGLSVRIHPSSMCHEPTEVPKWCIFSELRLTSQEFIANIVDIDPQWLIDAAPYAFKKADLEKFGIDKKMPKTRPAQAK</sequence>
<dbReference type="GO" id="GO:0005524">
    <property type="term" value="F:ATP binding"/>
    <property type="evidence" value="ECO:0007669"/>
    <property type="project" value="UniProtKB-KW"/>
</dbReference>
<comment type="catalytic activity">
    <reaction evidence="9">
        <text>ATP + H2O = ADP + phosphate + H(+)</text>
        <dbReference type="Rhea" id="RHEA:13065"/>
        <dbReference type="ChEBI" id="CHEBI:15377"/>
        <dbReference type="ChEBI" id="CHEBI:15378"/>
        <dbReference type="ChEBI" id="CHEBI:30616"/>
        <dbReference type="ChEBI" id="CHEBI:43474"/>
        <dbReference type="ChEBI" id="CHEBI:456216"/>
        <dbReference type="EC" id="3.6.4.13"/>
    </reaction>
</comment>
<keyword evidence="5" id="KW-0378">Hydrolase</keyword>
<evidence type="ECO:0000256" key="3">
    <source>
        <dbReference type="ARBA" id="ARBA00022664"/>
    </source>
</evidence>
<evidence type="ECO:0000256" key="6">
    <source>
        <dbReference type="ARBA" id="ARBA00022840"/>
    </source>
</evidence>
<dbReference type="PANTHER" id="PTHR18934">
    <property type="entry name" value="ATP-DEPENDENT RNA HELICASE"/>
    <property type="match status" value="1"/>
</dbReference>
<dbReference type="SUPFAM" id="SSF52540">
    <property type="entry name" value="P-loop containing nucleoside triphosphate hydrolases"/>
    <property type="match status" value="1"/>
</dbReference>
<dbReference type="InterPro" id="IPR027417">
    <property type="entry name" value="P-loop_NTPase"/>
</dbReference>
<dbReference type="GO" id="GO:0003723">
    <property type="term" value="F:RNA binding"/>
    <property type="evidence" value="ECO:0007669"/>
    <property type="project" value="TreeGrafter"/>
</dbReference>
<dbReference type="PROSITE" id="PS51192">
    <property type="entry name" value="HELICASE_ATP_BIND_1"/>
    <property type="match status" value="1"/>
</dbReference>
<dbReference type="GO" id="GO:0003724">
    <property type="term" value="F:RNA helicase activity"/>
    <property type="evidence" value="ECO:0007669"/>
    <property type="project" value="UniProtKB-EC"/>
</dbReference>
<keyword evidence="7" id="KW-0508">mRNA splicing</keyword>
<dbReference type="EC" id="3.6.4.13" evidence="2"/>
<evidence type="ECO:0000256" key="1">
    <source>
        <dbReference type="ARBA" id="ARBA00004123"/>
    </source>
</evidence>
<dbReference type="InterPro" id="IPR011545">
    <property type="entry name" value="DEAD/DEAH_box_helicase_dom"/>
</dbReference>
<dbReference type="InterPro" id="IPR007502">
    <property type="entry name" value="Helicase-assoc_dom"/>
</dbReference>
<dbReference type="InterPro" id="IPR014001">
    <property type="entry name" value="Helicase_ATP-bd"/>
</dbReference>
<dbReference type="FunFam" id="3.40.50.300:FF:000007">
    <property type="entry name" value="Pre-mRNA-splicing factor ATP-dependent RNA helicase"/>
    <property type="match status" value="1"/>
</dbReference>
<dbReference type="PANTHER" id="PTHR18934:SF83">
    <property type="entry name" value="PRE-MRNA-SPLICING FACTOR ATP-DEPENDENT RNA HELICASE DHX16"/>
    <property type="match status" value="1"/>
</dbReference>
<dbReference type="PROSITE" id="PS51194">
    <property type="entry name" value="HELICASE_CTER"/>
    <property type="match status" value="1"/>
</dbReference>
<feature type="domain" description="Helicase C-terminal" evidence="11">
    <location>
        <begin position="384"/>
        <end position="558"/>
    </location>
</feature>
<evidence type="ECO:0000256" key="2">
    <source>
        <dbReference type="ARBA" id="ARBA00012552"/>
    </source>
</evidence>
<dbReference type="Proteomes" id="UP001152607">
    <property type="component" value="Unassembled WGS sequence"/>
</dbReference>
<dbReference type="SMART" id="SM00490">
    <property type="entry name" value="HELICc"/>
    <property type="match status" value="1"/>
</dbReference>
<dbReference type="OrthoDB" id="10253254at2759"/>
<evidence type="ECO:0000256" key="8">
    <source>
        <dbReference type="ARBA" id="ARBA00023242"/>
    </source>
</evidence>
<dbReference type="FunFam" id="3.40.50.300:FF:000726">
    <property type="entry name" value="Pre-mRNA-splicing factor ATP-dependent RNA helicase"/>
    <property type="match status" value="1"/>
</dbReference>
<dbReference type="GO" id="GO:0016787">
    <property type="term" value="F:hydrolase activity"/>
    <property type="evidence" value="ECO:0007669"/>
    <property type="project" value="UniProtKB-KW"/>
</dbReference>
<dbReference type="GO" id="GO:0071013">
    <property type="term" value="C:catalytic step 2 spliceosome"/>
    <property type="evidence" value="ECO:0007669"/>
    <property type="project" value="TreeGrafter"/>
</dbReference>
<dbReference type="GO" id="GO:0006397">
    <property type="term" value="P:mRNA processing"/>
    <property type="evidence" value="ECO:0007669"/>
    <property type="project" value="UniProtKB-KW"/>
</dbReference>
<evidence type="ECO:0000256" key="4">
    <source>
        <dbReference type="ARBA" id="ARBA00022741"/>
    </source>
</evidence>
<keyword evidence="13" id="KW-1185">Reference proteome</keyword>
<evidence type="ECO:0000259" key="11">
    <source>
        <dbReference type="PROSITE" id="PS51194"/>
    </source>
</evidence>
<reference evidence="12" key="1">
    <citation type="submission" date="2023-01" db="EMBL/GenBank/DDBJ databases">
        <authorList>
            <person name="Van Ghelder C."/>
            <person name="Rancurel C."/>
        </authorList>
    </citation>
    <scope>NUCLEOTIDE SEQUENCE</scope>
    <source>
        <strain evidence="12">CNCM I-4278</strain>
    </source>
</reference>
<dbReference type="GO" id="GO:0008380">
    <property type="term" value="P:RNA splicing"/>
    <property type="evidence" value="ECO:0007669"/>
    <property type="project" value="UniProtKB-KW"/>
</dbReference>
<organism evidence="12 13">
    <name type="scientific">Periconia digitata</name>
    <dbReference type="NCBI Taxonomy" id="1303443"/>
    <lineage>
        <taxon>Eukaryota</taxon>
        <taxon>Fungi</taxon>
        <taxon>Dikarya</taxon>
        <taxon>Ascomycota</taxon>
        <taxon>Pezizomycotina</taxon>
        <taxon>Dothideomycetes</taxon>
        <taxon>Pleosporomycetidae</taxon>
        <taxon>Pleosporales</taxon>
        <taxon>Massarineae</taxon>
        <taxon>Periconiaceae</taxon>
        <taxon>Periconia</taxon>
    </lineage>
</organism>
<dbReference type="Pfam" id="PF07717">
    <property type="entry name" value="OB_NTP_bind"/>
    <property type="match status" value="1"/>
</dbReference>
<proteinExistence type="predicted"/>
<gene>
    <name evidence="12" type="ORF">PDIGIT_LOCUS8027</name>
</gene>
<keyword evidence="6" id="KW-0067">ATP-binding</keyword>
<dbReference type="InterPro" id="IPR001650">
    <property type="entry name" value="Helicase_C-like"/>
</dbReference>
<dbReference type="InterPro" id="IPR011709">
    <property type="entry name" value="DEAD-box_helicase_OB_fold"/>
</dbReference>